<sequence>MNSLWATLSARWLRAYRPVPAPPSAPRLSVADLSPALRRDLNLGDSLPGEDDFSLRPSIRTRMISPFAGF</sequence>
<keyword evidence="2" id="KW-1185">Reference proteome</keyword>
<dbReference type="RefSeq" id="WP_094408259.1">
    <property type="nucleotide sequence ID" value="NZ_BMJZ01000006.1"/>
</dbReference>
<gene>
    <name evidence="1" type="ORF">CHR90_06890</name>
</gene>
<proteinExistence type="predicted"/>
<reference evidence="1 2" key="1">
    <citation type="submission" date="2017-07" db="EMBL/GenBank/DDBJ databases">
        <title>Elstera cyanobacteriorum sp. nov., a novel bacterium isolated from cyanobacterial aggregates in a eutrophic lake.</title>
        <authorList>
            <person name="Cai H."/>
        </authorList>
    </citation>
    <scope>NUCLEOTIDE SEQUENCE [LARGE SCALE GENOMIC DNA]</scope>
    <source>
        <strain evidence="1 2">TH019</strain>
    </source>
</reference>
<evidence type="ECO:0000313" key="1">
    <source>
        <dbReference type="EMBL" id="OYQ19840.1"/>
    </source>
</evidence>
<dbReference type="Proteomes" id="UP000216361">
    <property type="component" value="Unassembled WGS sequence"/>
</dbReference>
<accession>A0A255XUC1</accession>
<dbReference type="AlphaFoldDB" id="A0A255XUC1"/>
<comment type="caution">
    <text evidence="1">The sequence shown here is derived from an EMBL/GenBank/DDBJ whole genome shotgun (WGS) entry which is preliminary data.</text>
</comment>
<organism evidence="1 2">
    <name type="scientific">Elstera cyanobacteriorum</name>
    <dbReference type="NCBI Taxonomy" id="2022747"/>
    <lineage>
        <taxon>Bacteria</taxon>
        <taxon>Pseudomonadati</taxon>
        <taxon>Pseudomonadota</taxon>
        <taxon>Alphaproteobacteria</taxon>
        <taxon>Rhodospirillales</taxon>
        <taxon>Rhodospirillaceae</taxon>
        <taxon>Elstera</taxon>
    </lineage>
</organism>
<name>A0A255XUC1_9PROT</name>
<protein>
    <submittedName>
        <fullName evidence="1">Uncharacterized protein</fullName>
    </submittedName>
</protein>
<dbReference type="EMBL" id="NOXS01000030">
    <property type="protein sequence ID" value="OYQ19840.1"/>
    <property type="molecule type" value="Genomic_DNA"/>
</dbReference>
<evidence type="ECO:0000313" key="2">
    <source>
        <dbReference type="Proteomes" id="UP000216361"/>
    </source>
</evidence>
<dbReference type="OrthoDB" id="9892198at2"/>